<dbReference type="CDD" id="cd04859">
    <property type="entry name" value="Prim_Pol"/>
    <property type="match status" value="1"/>
</dbReference>
<gene>
    <name evidence="3" type="ORF">HUT09_18020</name>
</gene>
<organism evidence="3 4">
    <name type="scientific">Streptomyces microflavus</name>
    <name type="common">Streptomyces lipmanii</name>
    <dbReference type="NCBI Taxonomy" id="1919"/>
    <lineage>
        <taxon>Bacteria</taxon>
        <taxon>Bacillati</taxon>
        <taxon>Actinomycetota</taxon>
        <taxon>Actinomycetes</taxon>
        <taxon>Kitasatosporales</taxon>
        <taxon>Streptomycetaceae</taxon>
        <taxon>Streptomyces</taxon>
    </lineage>
</organism>
<dbReference type="AlphaFoldDB" id="A0A7H8MQQ5"/>
<dbReference type="Proteomes" id="UP000509345">
    <property type="component" value="Chromosome"/>
</dbReference>
<dbReference type="PANTHER" id="PTHR35372:SF2">
    <property type="entry name" value="SF3 HELICASE DOMAIN-CONTAINING PROTEIN"/>
    <property type="match status" value="1"/>
</dbReference>
<sequence>MTHQAPTAMLAAALQAAEYGWHVFPLRPADKRPALHGETVCPLIGDCAGGHRKWEDRATIDPDRIRRAWADRPFNIGIATGPSGLLVVDLDMPKRNSSTDTPSGVTTFGALCERAGQPVPTTYRTRTASGGHHLYFTTPPGTRLGNSAGRLGKLIDTRGHGGYVVAAGSFTATGPYTVTDPTPPTPLPDWLRALLVTRKASRALTAVASSPRASRYAAAALRAETATVRSAPTGERDRTLLSAARALGRFIAWGDLDRSVVEEALQEAGEAAGLSARQCLSTVRSGLNWSIARNSPQARTA</sequence>
<name>A0A7H8MQQ5_STRMI</name>
<dbReference type="InterPro" id="IPR015330">
    <property type="entry name" value="DNA_primase/pol_bifunc_N"/>
</dbReference>
<evidence type="ECO:0000259" key="2">
    <source>
        <dbReference type="SMART" id="SM00943"/>
    </source>
</evidence>
<dbReference type="SUPFAM" id="SSF56747">
    <property type="entry name" value="Prim-pol domain"/>
    <property type="match status" value="1"/>
</dbReference>
<evidence type="ECO:0000256" key="1">
    <source>
        <dbReference type="ARBA" id="ARBA00022801"/>
    </source>
</evidence>
<dbReference type="InterPro" id="IPR051620">
    <property type="entry name" value="ORF904-like_C"/>
</dbReference>
<dbReference type="EMBL" id="CP054926">
    <property type="protein sequence ID" value="QKW44282.1"/>
    <property type="molecule type" value="Genomic_DNA"/>
</dbReference>
<feature type="domain" description="DNA primase/polymerase bifunctional N-terminal" evidence="2">
    <location>
        <begin position="13"/>
        <end position="191"/>
    </location>
</feature>
<dbReference type="SMART" id="SM00943">
    <property type="entry name" value="Prim-Pol"/>
    <property type="match status" value="1"/>
</dbReference>
<evidence type="ECO:0000313" key="3">
    <source>
        <dbReference type="EMBL" id="QKW44282.1"/>
    </source>
</evidence>
<accession>A0A7H8MQQ5</accession>
<protein>
    <submittedName>
        <fullName evidence="3">Bifunctional DNA primase/polymerase</fullName>
    </submittedName>
</protein>
<dbReference type="RefSeq" id="WP_176144169.1">
    <property type="nucleotide sequence ID" value="NZ_CP054926.1"/>
</dbReference>
<dbReference type="GO" id="GO:0016787">
    <property type="term" value="F:hydrolase activity"/>
    <property type="evidence" value="ECO:0007669"/>
    <property type="project" value="UniProtKB-KW"/>
</dbReference>
<reference evidence="3 4" key="1">
    <citation type="submission" date="2020-06" db="EMBL/GenBank/DDBJ databases">
        <title>Genome mining for natural products.</title>
        <authorList>
            <person name="Zhang B."/>
            <person name="Shi J."/>
            <person name="Ge H."/>
        </authorList>
    </citation>
    <scope>NUCLEOTIDE SEQUENCE [LARGE SCALE GENOMIC DNA]</scope>
    <source>
        <strain evidence="3 4">NA06532</strain>
    </source>
</reference>
<keyword evidence="1" id="KW-0378">Hydrolase</keyword>
<dbReference type="Pfam" id="PF09250">
    <property type="entry name" value="Prim-Pol"/>
    <property type="match status" value="1"/>
</dbReference>
<dbReference type="GeneID" id="87633137"/>
<dbReference type="PANTHER" id="PTHR35372">
    <property type="entry name" value="ATP BINDING PROTEIN-RELATED"/>
    <property type="match status" value="1"/>
</dbReference>
<evidence type="ECO:0000313" key="4">
    <source>
        <dbReference type="Proteomes" id="UP000509345"/>
    </source>
</evidence>
<proteinExistence type="predicted"/>